<dbReference type="EMBL" id="ANMO01000232">
    <property type="protein sequence ID" value="EMB14055.1"/>
    <property type="molecule type" value="Genomic_DNA"/>
</dbReference>
<evidence type="ECO:0000259" key="13">
    <source>
        <dbReference type="Pfam" id="PF00149"/>
    </source>
</evidence>
<dbReference type="SUPFAM" id="SSF56300">
    <property type="entry name" value="Metallo-dependent phosphatases"/>
    <property type="match status" value="1"/>
</dbReference>
<evidence type="ECO:0000256" key="7">
    <source>
        <dbReference type="ARBA" id="ARBA00022723"/>
    </source>
</evidence>
<evidence type="ECO:0000256" key="4">
    <source>
        <dbReference type="ARBA" id="ARBA00013081"/>
    </source>
</evidence>
<dbReference type="PANTHER" id="PTHR43143">
    <property type="entry name" value="METALLOPHOSPHOESTERASE, CALCINEURIN SUPERFAMILY"/>
    <property type="match status" value="1"/>
</dbReference>
<dbReference type="Pfam" id="PF00149">
    <property type="entry name" value="Metallophos"/>
    <property type="match status" value="1"/>
</dbReference>
<dbReference type="InterPro" id="IPR004843">
    <property type="entry name" value="Calcineurin-like_PHP"/>
</dbReference>
<keyword evidence="8" id="KW-0378">Hydrolase</keyword>
<dbReference type="GO" id="GO:0005737">
    <property type="term" value="C:cytoplasm"/>
    <property type="evidence" value="ECO:0007669"/>
    <property type="project" value="UniProtKB-SubCell"/>
</dbReference>
<comment type="cofactor">
    <cofactor evidence="1">
        <name>a divalent metal cation</name>
        <dbReference type="ChEBI" id="CHEBI:60240"/>
    </cofactor>
</comment>
<proteinExistence type="inferred from homology"/>
<dbReference type="GO" id="GO:0046872">
    <property type="term" value="F:metal ion binding"/>
    <property type="evidence" value="ECO:0007669"/>
    <property type="project" value="UniProtKB-KW"/>
</dbReference>
<dbReference type="CDD" id="cd07395">
    <property type="entry name" value="MPP_CSTP1"/>
    <property type="match status" value="1"/>
</dbReference>
<comment type="similarity">
    <text evidence="3">Belongs to the metallophosphoesterase superfamily. CPPED1 family.</text>
</comment>
<dbReference type="PANTHER" id="PTHR43143:SF1">
    <property type="entry name" value="SERINE_THREONINE-PROTEIN PHOSPHATASE CPPED1"/>
    <property type="match status" value="1"/>
</dbReference>
<comment type="caution">
    <text evidence="14">The sequence shown here is derived from an EMBL/GenBank/DDBJ whole genome shotgun (WGS) entry which is preliminary data.</text>
</comment>
<evidence type="ECO:0000256" key="1">
    <source>
        <dbReference type="ARBA" id="ARBA00001968"/>
    </source>
</evidence>
<evidence type="ECO:0000256" key="10">
    <source>
        <dbReference type="ARBA" id="ARBA00047761"/>
    </source>
</evidence>
<dbReference type="InterPro" id="IPR029052">
    <property type="entry name" value="Metallo-depent_PP-like"/>
</dbReference>
<evidence type="ECO:0000256" key="9">
    <source>
        <dbReference type="ARBA" id="ARBA00032900"/>
    </source>
</evidence>
<dbReference type="InterPro" id="IPR041867">
    <property type="entry name" value="MPP_CSTP1"/>
</dbReference>
<reference evidence="14" key="2">
    <citation type="journal article" date="2013" name="Mar. Genomics">
        <title>Expression of sulfatases in Rhodopirellula baltica and the diversity of sulfatases in the genus Rhodopirellula.</title>
        <authorList>
            <person name="Wegner C.E."/>
            <person name="Richter-Heitmann T."/>
            <person name="Klindworth A."/>
            <person name="Klockow C."/>
            <person name="Richter M."/>
            <person name="Achstetter T."/>
            <person name="Glockner F.O."/>
            <person name="Harder J."/>
        </authorList>
    </citation>
    <scope>NUCLEOTIDE SEQUENCE [LARGE SCALE GENOMIC DNA]</scope>
    <source>
        <strain evidence="14">6C</strain>
    </source>
</reference>
<dbReference type="AlphaFoldDB" id="M2ABG7"/>
<protein>
    <recommendedName>
        <fullName evidence="5">Serine/threonine-protein phosphatase CPPED1</fullName>
        <ecNumber evidence="4">3.1.3.16</ecNumber>
    </recommendedName>
    <alternativeName>
        <fullName evidence="9">Calcineurin-like phosphoesterase domain-containing protein 1</fullName>
    </alternativeName>
</protein>
<name>M2ABG7_9BACT</name>
<evidence type="ECO:0000313" key="14">
    <source>
        <dbReference type="EMBL" id="EMB14055.1"/>
    </source>
</evidence>
<evidence type="ECO:0000256" key="5">
    <source>
        <dbReference type="ARBA" id="ARBA00013356"/>
    </source>
</evidence>
<keyword evidence="7" id="KW-0479">Metal-binding</keyword>
<accession>M2ABG7</accession>
<evidence type="ECO:0000313" key="15">
    <source>
        <dbReference type="Proteomes" id="UP000011529"/>
    </source>
</evidence>
<organism evidence="14 15">
    <name type="scientific">Rhodopirellula europaea 6C</name>
    <dbReference type="NCBI Taxonomy" id="1263867"/>
    <lineage>
        <taxon>Bacteria</taxon>
        <taxon>Pseudomonadati</taxon>
        <taxon>Planctomycetota</taxon>
        <taxon>Planctomycetia</taxon>
        <taxon>Pirellulales</taxon>
        <taxon>Pirellulaceae</taxon>
        <taxon>Rhodopirellula</taxon>
    </lineage>
</organism>
<dbReference type="Gene3D" id="3.60.21.10">
    <property type="match status" value="1"/>
</dbReference>
<evidence type="ECO:0000256" key="6">
    <source>
        <dbReference type="ARBA" id="ARBA00022490"/>
    </source>
</evidence>
<evidence type="ECO:0000256" key="2">
    <source>
        <dbReference type="ARBA" id="ARBA00004496"/>
    </source>
</evidence>
<dbReference type="Proteomes" id="UP000011529">
    <property type="component" value="Unassembled WGS sequence"/>
</dbReference>
<gene>
    <name evidence="14" type="ORF">RE6C_05139</name>
</gene>
<feature type="region of interest" description="Disordered" evidence="12">
    <location>
        <begin position="1"/>
        <end position="27"/>
    </location>
</feature>
<keyword evidence="15" id="KW-1185">Reference proteome</keyword>
<evidence type="ECO:0000256" key="12">
    <source>
        <dbReference type="SAM" id="MobiDB-lite"/>
    </source>
</evidence>
<reference evidence="14" key="1">
    <citation type="submission" date="2012-11" db="EMBL/GenBank/DDBJ databases">
        <title>Permanent draft genomes of Rhodopirellula europaea strain SH398 and 6C.</title>
        <authorList>
            <person name="Richter M."/>
            <person name="Richter-Heitmann T."/>
            <person name="Frank C."/>
            <person name="Harder J."/>
            <person name="Glockner F.O."/>
        </authorList>
    </citation>
    <scope>NUCLEOTIDE SEQUENCE</scope>
    <source>
        <strain evidence="14">6C</strain>
    </source>
</reference>
<keyword evidence="6" id="KW-0963">Cytoplasm</keyword>
<sequence>MPVQVADVGQEWPTDSKIDSPVANGRGSQDVTNTALKNCTPFTIGSLMNQSTNVLLGILCLLGTPFLSADEPAEIDSNRFQQASERTFKAFAPQTEQTWDKPFFFMQLADPQYGMFTGNEGLDQEKALVEQAVEHINRLQPKFVIVCGDLTNATPDQARYEAQVSQYQQDFSKIDPEIPLVCVCGNHDIGNRPTAESIARYNEHFGDDYFSFWVGGVFNVVLNSSLLKDPSGALERLQQQQSWLKQQLQHLRVKDAKHIFVFLHHPLFLEREDEPDQYFNIPLERRTPLLALLKQAKVRAIFAGHYHRNAYGRTGEMEMITTGAVGRPLGKDPSGLRVVRVQETQIQHAYHSLETVPDAVAIP</sequence>
<comment type="subcellular location">
    <subcellularLocation>
        <location evidence="2">Cytoplasm</location>
    </subcellularLocation>
</comment>
<feature type="domain" description="Calcineurin-like phosphoesterase" evidence="13">
    <location>
        <begin position="108"/>
        <end position="308"/>
    </location>
</feature>
<dbReference type="InterPro" id="IPR051918">
    <property type="entry name" value="STPP_CPPED1"/>
</dbReference>
<dbReference type="RefSeq" id="WP_008660928.1">
    <property type="nucleotide sequence ID" value="NZ_ANMO01000232.1"/>
</dbReference>
<comment type="catalytic activity">
    <reaction evidence="10">
        <text>O-phospho-L-seryl-[protein] + H2O = L-seryl-[protein] + phosphate</text>
        <dbReference type="Rhea" id="RHEA:20629"/>
        <dbReference type="Rhea" id="RHEA-COMP:9863"/>
        <dbReference type="Rhea" id="RHEA-COMP:11604"/>
        <dbReference type="ChEBI" id="CHEBI:15377"/>
        <dbReference type="ChEBI" id="CHEBI:29999"/>
        <dbReference type="ChEBI" id="CHEBI:43474"/>
        <dbReference type="ChEBI" id="CHEBI:83421"/>
        <dbReference type="EC" id="3.1.3.16"/>
    </reaction>
</comment>
<dbReference type="PATRIC" id="fig|1263867.3.peg.5504"/>
<evidence type="ECO:0000256" key="11">
    <source>
        <dbReference type="ARBA" id="ARBA00048336"/>
    </source>
</evidence>
<dbReference type="EC" id="3.1.3.16" evidence="4"/>
<evidence type="ECO:0000256" key="3">
    <source>
        <dbReference type="ARBA" id="ARBA00010567"/>
    </source>
</evidence>
<comment type="catalytic activity">
    <reaction evidence="11">
        <text>O-phospho-L-threonyl-[protein] + H2O = L-threonyl-[protein] + phosphate</text>
        <dbReference type="Rhea" id="RHEA:47004"/>
        <dbReference type="Rhea" id="RHEA-COMP:11060"/>
        <dbReference type="Rhea" id="RHEA-COMP:11605"/>
        <dbReference type="ChEBI" id="CHEBI:15377"/>
        <dbReference type="ChEBI" id="CHEBI:30013"/>
        <dbReference type="ChEBI" id="CHEBI:43474"/>
        <dbReference type="ChEBI" id="CHEBI:61977"/>
        <dbReference type="EC" id="3.1.3.16"/>
    </reaction>
</comment>
<evidence type="ECO:0000256" key="8">
    <source>
        <dbReference type="ARBA" id="ARBA00022801"/>
    </source>
</evidence>
<dbReference type="GO" id="GO:0004722">
    <property type="term" value="F:protein serine/threonine phosphatase activity"/>
    <property type="evidence" value="ECO:0007669"/>
    <property type="project" value="UniProtKB-EC"/>
</dbReference>